<name>A0A4S8QJD6_9HELO</name>
<evidence type="ECO:0000313" key="3">
    <source>
        <dbReference type="Proteomes" id="UP000308671"/>
    </source>
</evidence>
<keyword evidence="3" id="KW-1185">Reference proteome</keyword>
<evidence type="ECO:0000313" key="2">
    <source>
        <dbReference type="EMBL" id="THV44758.1"/>
    </source>
</evidence>
<proteinExistence type="predicted"/>
<dbReference type="OrthoDB" id="3553514at2759"/>
<dbReference type="AlphaFoldDB" id="A0A4S8QJD6"/>
<dbReference type="EMBL" id="PQXL01000583">
    <property type="protein sequence ID" value="THV44758.1"/>
    <property type="molecule type" value="Genomic_DNA"/>
</dbReference>
<reference evidence="2 3" key="1">
    <citation type="submission" date="2017-12" db="EMBL/GenBank/DDBJ databases">
        <title>Comparative genomics of Botrytis spp.</title>
        <authorList>
            <person name="Valero-Jimenez C.A."/>
            <person name="Tapia P."/>
            <person name="Veloso J."/>
            <person name="Silva-Moreno E."/>
            <person name="Staats M."/>
            <person name="Valdes J.H."/>
            <person name="Van Kan J.A.L."/>
        </authorList>
    </citation>
    <scope>NUCLEOTIDE SEQUENCE [LARGE SCALE GENOMIC DNA]</scope>
    <source>
        <strain evidence="2 3">MUCL435</strain>
    </source>
</reference>
<feature type="region of interest" description="Disordered" evidence="1">
    <location>
        <begin position="72"/>
        <end position="109"/>
    </location>
</feature>
<feature type="region of interest" description="Disordered" evidence="1">
    <location>
        <begin position="170"/>
        <end position="316"/>
    </location>
</feature>
<dbReference type="Proteomes" id="UP000308671">
    <property type="component" value="Unassembled WGS sequence"/>
</dbReference>
<sequence length="316" mass="35520">MAGSRDSKLPTFFKSESSFLFKVKVISRYSKITEGYQPLFTLALANLKPFPLWKLSTMVRLIEPSKSQGINEISSNTAQSQVASSSDEESNQTSGMASKGVIPGTKAARANAEKRARNGIWIEPSVKECDLDCRPTDEQLHFANYIGWGDSPVSESLQKKMLRLLRKEVRETEETEVKEKTTMRKRKAMSLPAPNSTDEAPESTDRRSQRVRRKVKTYNDRALARRAVSSREESQSESDVPENTARQQKMSPKQSQEAMEDPVSSPAESEAESSEREPGTIKRRSQRARPMVKTYNTKIMAGTAVHTPAKYLKNHT</sequence>
<feature type="compositionally biased region" description="Polar residues" evidence="1">
    <location>
        <begin position="244"/>
        <end position="257"/>
    </location>
</feature>
<gene>
    <name evidence="2" type="ORF">BGAL_0584g00070</name>
</gene>
<protein>
    <submittedName>
        <fullName evidence="2">Uncharacterized protein</fullName>
    </submittedName>
</protein>
<accession>A0A4S8QJD6</accession>
<feature type="compositionally biased region" description="Basic and acidic residues" evidence="1">
    <location>
        <begin position="170"/>
        <end position="182"/>
    </location>
</feature>
<feature type="compositionally biased region" description="Polar residues" evidence="1">
    <location>
        <begin position="72"/>
        <end position="96"/>
    </location>
</feature>
<evidence type="ECO:0000256" key="1">
    <source>
        <dbReference type="SAM" id="MobiDB-lite"/>
    </source>
</evidence>
<feature type="compositionally biased region" description="Basic and acidic residues" evidence="1">
    <location>
        <begin position="217"/>
        <end position="234"/>
    </location>
</feature>
<organism evidence="2 3">
    <name type="scientific">Botrytis galanthina</name>
    <dbReference type="NCBI Taxonomy" id="278940"/>
    <lineage>
        <taxon>Eukaryota</taxon>
        <taxon>Fungi</taxon>
        <taxon>Dikarya</taxon>
        <taxon>Ascomycota</taxon>
        <taxon>Pezizomycotina</taxon>
        <taxon>Leotiomycetes</taxon>
        <taxon>Helotiales</taxon>
        <taxon>Sclerotiniaceae</taxon>
        <taxon>Botrytis</taxon>
    </lineage>
</organism>
<comment type="caution">
    <text evidence="2">The sequence shown here is derived from an EMBL/GenBank/DDBJ whole genome shotgun (WGS) entry which is preliminary data.</text>
</comment>